<gene>
    <name evidence="2" type="ORF">INT47_004927</name>
</gene>
<dbReference type="InterPro" id="IPR018289">
    <property type="entry name" value="MULE_transposase_dom"/>
</dbReference>
<dbReference type="PANTHER" id="PTHR31569:SF4">
    <property type="entry name" value="SWIM-TYPE DOMAIN-CONTAINING PROTEIN"/>
    <property type="match status" value="1"/>
</dbReference>
<organism evidence="2 3">
    <name type="scientific">Mucor saturninus</name>
    <dbReference type="NCBI Taxonomy" id="64648"/>
    <lineage>
        <taxon>Eukaryota</taxon>
        <taxon>Fungi</taxon>
        <taxon>Fungi incertae sedis</taxon>
        <taxon>Mucoromycota</taxon>
        <taxon>Mucoromycotina</taxon>
        <taxon>Mucoromycetes</taxon>
        <taxon>Mucorales</taxon>
        <taxon>Mucorineae</taxon>
        <taxon>Mucoraceae</taxon>
        <taxon>Mucor</taxon>
    </lineage>
</organism>
<dbReference type="InterPro" id="IPR052579">
    <property type="entry name" value="Zinc_finger_SWIM"/>
</dbReference>
<feature type="domain" description="MULE transposase" evidence="1">
    <location>
        <begin position="134"/>
        <end position="241"/>
    </location>
</feature>
<dbReference type="EMBL" id="JAEPRD010000054">
    <property type="protein sequence ID" value="KAG2203120.1"/>
    <property type="molecule type" value="Genomic_DNA"/>
</dbReference>
<evidence type="ECO:0000313" key="3">
    <source>
        <dbReference type="Proteomes" id="UP000603453"/>
    </source>
</evidence>
<dbReference type="Pfam" id="PF10551">
    <property type="entry name" value="MULE"/>
    <property type="match status" value="1"/>
</dbReference>
<proteinExistence type="predicted"/>
<dbReference type="AlphaFoldDB" id="A0A8H7V0Y8"/>
<protein>
    <recommendedName>
        <fullName evidence="1">MULE transposase domain-containing protein</fullName>
    </recommendedName>
</protein>
<name>A0A8H7V0Y8_9FUNG</name>
<accession>A0A8H7V0Y8</accession>
<keyword evidence="3" id="KW-1185">Reference proteome</keyword>
<dbReference type="OrthoDB" id="2277862at2759"/>
<evidence type="ECO:0000259" key="1">
    <source>
        <dbReference type="Pfam" id="PF10551"/>
    </source>
</evidence>
<evidence type="ECO:0000313" key="2">
    <source>
        <dbReference type="EMBL" id="KAG2203120.1"/>
    </source>
</evidence>
<reference evidence="2" key="1">
    <citation type="submission" date="2020-12" db="EMBL/GenBank/DDBJ databases">
        <title>Metabolic potential, ecology and presence of endohyphal bacteria is reflected in genomic diversity of Mucoromycotina.</title>
        <authorList>
            <person name="Muszewska A."/>
            <person name="Okrasinska A."/>
            <person name="Steczkiewicz K."/>
            <person name="Drgas O."/>
            <person name="Orlowska M."/>
            <person name="Perlinska-Lenart U."/>
            <person name="Aleksandrzak-Piekarczyk T."/>
            <person name="Szatraj K."/>
            <person name="Zielenkiewicz U."/>
            <person name="Pilsyk S."/>
            <person name="Malc E."/>
            <person name="Mieczkowski P."/>
            <person name="Kruszewska J.S."/>
            <person name="Biernat P."/>
            <person name="Pawlowska J."/>
        </authorList>
    </citation>
    <scope>NUCLEOTIDE SEQUENCE</scope>
    <source>
        <strain evidence="2">WA0000017839</strain>
    </source>
</reference>
<dbReference type="Proteomes" id="UP000603453">
    <property type="component" value="Unassembled WGS sequence"/>
</dbReference>
<dbReference type="PANTHER" id="PTHR31569">
    <property type="entry name" value="SWIM-TYPE DOMAIN-CONTAINING PROTEIN"/>
    <property type="match status" value="1"/>
</dbReference>
<comment type="caution">
    <text evidence="2">The sequence shown here is derived from an EMBL/GenBank/DDBJ whole genome shotgun (WGS) entry which is preliminary data.</text>
</comment>
<sequence>MDVKDVQKRWFVSKTCYEHTHPVSNSRKMYHVNRKLGADDQEFAIKMIQSGSTPSAVLEMLRTRDVCNITVTDLTNIQQRFCRDDSIFIWDFIKRLETTNHHVRYLTNEDNRIQSIFFIHEHGIEEARRLSECIIIDATYKTNSHKMVLLNFVVAGALRSKEQPKQLTTVPIAGCWMDKETTERYQWALGCFRDIVWPISTNENLLPKCFVTDNEEALLKAIKSVFPNSKQILCWIHIQRNFLLRFKKNLTSKVKANSKLLGQPDYMYFLD</sequence>